<dbReference type="Pfam" id="PF01638">
    <property type="entry name" value="HxlR"/>
    <property type="match status" value="1"/>
</dbReference>
<evidence type="ECO:0000259" key="4">
    <source>
        <dbReference type="PROSITE" id="PS51118"/>
    </source>
</evidence>
<reference evidence="5" key="2">
    <citation type="submission" date="2020-09" db="EMBL/GenBank/DDBJ databases">
        <authorList>
            <person name="Sun Q."/>
            <person name="Zhou Y."/>
        </authorList>
    </citation>
    <scope>NUCLEOTIDE SEQUENCE</scope>
    <source>
        <strain evidence="5">CGMCC 1.15448</strain>
    </source>
</reference>
<evidence type="ECO:0000313" key="5">
    <source>
        <dbReference type="EMBL" id="GGA93986.1"/>
    </source>
</evidence>
<dbReference type="PANTHER" id="PTHR33204:SF18">
    <property type="entry name" value="TRANSCRIPTIONAL REGULATORY PROTEIN"/>
    <property type="match status" value="1"/>
</dbReference>
<comment type="caution">
    <text evidence="5">The sequence shown here is derived from an EMBL/GenBank/DDBJ whole genome shotgun (WGS) entry which is preliminary data.</text>
</comment>
<keyword evidence="6" id="KW-1185">Reference proteome</keyword>
<dbReference type="InterPro" id="IPR002577">
    <property type="entry name" value="HTH_HxlR"/>
</dbReference>
<dbReference type="EMBL" id="BMJC01000002">
    <property type="protein sequence ID" value="GGA93986.1"/>
    <property type="molecule type" value="Genomic_DNA"/>
</dbReference>
<dbReference type="Gene3D" id="1.10.10.10">
    <property type="entry name" value="Winged helix-like DNA-binding domain superfamily/Winged helix DNA-binding domain"/>
    <property type="match status" value="1"/>
</dbReference>
<dbReference type="AlphaFoldDB" id="A0A8J2UBD2"/>
<evidence type="ECO:0000313" key="6">
    <source>
        <dbReference type="Proteomes" id="UP000607559"/>
    </source>
</evidence>
<evidence type="ECO:0000256" key="1">
    <source>
        <dbReference type="ARBA" id="ARBA00023015"/>
    </source>
</evidence>
<dbReference type="InterPro" id="IPR036390">
    <property type="entry name" value="WH_DNA-bd_sf"/>
</dbReference>
<dbReference type="PROSITE" id="PS51118">
    <property type="entry name" value="HTH_HXLR"/>
    <property type="match status" value="1"/>
</dbReference>
<sequence length="129" mass="14887">MTERKTSSTNYRNQSFLEEKCSLNELLDLVSKRWFSDVLFCIQEGNNRFKLIKDDLKYISDTILSDRLKLLERYGLITRTDFDEIPPKVEYSLTDKGEELSGLLGQMCDFSDTLMAKIDTRAKAAALNT</sequence>
<evidence type="ECO:0000256" key="2">
    <source>
        <dbReference type="ARBA" id="ARBA00023125"/>
    </source>
</evidence>
<dbReference type="PANTHER" id="PTHR33204">
    <property type="entry name" value="TRANSCRIPTIONAL REGULATOR, MARR FAMILY"/>
    <property type="match status" value="1"/>
</dbReference>
<dbReference type="InterPro" id="IPR036388">
    <property type="entry name" value="WH-like_DNA-bd_sf"/>
</dbReference>
<evidence type="ECO:0000256" key="3">
    <source>
        <dbReference type="ARBA" id="ARBA00023163"/>
    </source>
</evidence>
<dbReference type="Proteomes" id="UP000607559">
    <property type="component" value="Unassembled WGS sequence"/>
</dbReference>
<dbReference type="SUPFAM" id="SSF46785">
    <property type="entry name" value="Winged helix' DNA-binding domain"/>
    <property type="match status" value="1"/>
</dbReference>
<keyword evidence="1" id="KW-0805">Transcription regulation</keyword>
<gene>
    <name evidence="5" type="ORF">GCM10011511_16640</name>
</gene>
<proteinExistence type="predicted"/>
<protein>
    <recommendedName>
        <fullName evidence="4">HTH hxlR-type domain-containing protein</fullName>
    </recommendedName>
</protein>
<feature type="domain" description="HTH hxlR-type" evidence="4">
    <location>
        <begin position="21"/>
        <end position="119"/>
    </location>
</feature>
<reference evidence="5" key="1">
    <citation type="journal article" date="2014" name="Int. J. Syst. Evol. Microbiol.">
        <title>Complete genome sequence of Corynebacterium casei LMG S-19264T (=DSM 44701T), isolated from a smear-ripened cheese.</title>
        <authorList>
            <consortium name="US DOE Joint Genome Institute (JGI-PGF)"/>
            <person name="Walter F."/>
            <person name="Albersmeier A."/>
            <person name="Kalinowski J."/>
            <person name="Ruckert C."/>
        </authorList>
    </citation>
    <scope>NUCLEOTIDE SEQUENCE</scope>
    <source>
        <strain evidence="5">CGMCC 1.15448</strain>
    </source>
</reference>
<name>A0A8J2UBD2_9BACT</name>
<accession>A0A8J2UBD2</accession>
<keyword evidence="3" id="KW-0804">Transcription</keyword>
<dbReference type="GO" id="GO:0003677">
    <property type="term" value="F:DNA binding"/>
    <property type="evidence" value="ECO:0007669"/>
    <property type="project" value="UniProtKB-KW"/>
</dbReference>
<organism evidence="5 6">
    <name type="scientific">Puia dinghuensis</name>
    <dbReference type="NCBI Taxonomy" id="1792502"/>
    <lineage>
        <taxon>Bacteria</taxon>
        <taxon>Pseudomonadati</taxon>
        <taxon>Bacteroidota</taxon>
        <taxon>Chitinophagia</taxon>
        <taxon>Chitinophagales</taxon>
        <taxon>Chitinophagaceae</taxon>
        <taxon>Puia</taxon>
    </lineage>
</organism>
<dbReference type="RefSeq" id="WP_188930541.1">
    <property type="nucleotide sequence ID" value="NZ_BMJC01000002.1"/>
</dbReference>
<keyword evidence="2" id="KW-0238">DNA-binding</keyword>